<dbReference type="Pfam" id="PF16112">
    <property type="entry name" value="DUF4830"/>
    <property type="match status" value="1"/>
</dbReference>
<evidence type="ECO:0000259" key="3">
    <source>
        <dbReference type="Pfam" id="PF16111"/>
    </source>
</evidence>
<protein>
    <submittedName>
        <fullName evidence="5">Uncharacterized protein DUF4830</fullName>
    </submittedName>
</protein>
<dbReference type="Proteomes" id="UP000223596">
    <property type="component" value="Unassembled WGS sequence"/>
</dbReference>
<name>A0AB36TJR2_ACETH</name>
<dbReference type="PROSITE" id="PS51257">
    <property type="entry name" value="PROKAR_LIPOPROTEIN"/>
    <property type="match status" value="1"/>
</dbReference>
<feature type="domain" description="DUF4829" evidence="3">
    <location>
        <begin position="322"/>
        <end position="437"/>
    </location>
</feature>
<dbReference type="GeneID" id="35805622"/>
<sequence length="440" mass="50884">MNKLCKSCLVLLLTAIMLFLAGCNTKENGQIPSPQNTQESKAEEKQSETSGMTKGVASIEFIPDPDGYYGNEVKPITITDKKMIRDIMFMIDKSKPLEDESKISKMRATAYKNNKLIITKTNGDKKEITFAYDTLYEIGYIEDEGTKFEADYSFFRYMADLNEYTNPDTNVERQIVKLFGGYTWTVDYRINTLKEKLPDDLKHRAGEYPEKIYWAYVNELSKGIGLDFSEYLGKEVEVEIYRLRDPLPNYMKPRINARGIVVKYDNEIIGAYIDAGRQDFMACALNRKRLKDIAGKEWNEWIEDYIDFEDELEIRLSKMQPEDIVREYFKAVDERDEKIIRACTTRENQLKYLSIGMSSDDLFNKNESKIDTNVKKAKLLDIKEFNAFGNEPGVLEYQVSVDYEFEEPIVENNGVRTRFVILKKESKKGGWRIDGVGTGP</sequence>
<feature type="chain" id="PRO_5044197261" evidence="2">
    <location>
        <begin position="22"/>
        <end position="440"/>
    </location>
</feature>
<evidence type="ECO:0000313" key="6">
    <source>
        <dbReference type="Proteomes" id="UP000223596"/>
    </source>
</evidence>
<organism evidence="5 6">
    <name type="scientific">Acetivibrio thermocellus AD2</name>
    <dbReference type="NCBI Taxonomy" id="1138384"/>
    <lineage>
        <taxon>Bacteria</taxon>
        <taxon>Bacillati</taxon>
        <taxon>Bacillota</taxon>
        <taxon>Clostridia</taxon>
        <taxon>Eubacteriales</taxon>
        <taxon>Oscillospiraceae</taxon>
        <taxon>Acetivibrio</taxon>
    </lineage>
</organism>
<feature type="signal peptide" evidence="2">
    <location>
        <begin position="1"/>
        <end position="21"/>
    </location>
</feature>
<gene>
    <name evidence="5" type="ORF">M972_112917</name>
</gene>
<evidence type="ECO:0000256" key="2">
    <source>
        <dbReference type="SAM" id="SignalP"/>
    </source>
</evidence>
<evidence type="ECO:0000313" key="5">
    <source>
        <dbReference type="EMBL" id="PFH04094.1"/>
    </source>
</evidence>
<reference evidence="5 6" key="1">
    <citation type="submission" date="2017-09" db="EMBL/GenBank/DDBJ databases">
        <title>Evaluation of Pacific Biosciences Sequencing Technology to Finishing C. thermocellum Genome Sequences.</title>
        <authorList>
            <person name="Brown S."/>
        </authorList>
    </citation>
    <scope>NUCLEOTIDE SEQUENCE [LARGE SCALE GENOMIC DNA]</scope>
    <source>
        <strain evidence="5 6">AD2</strain>
    </source>
</reference>
<dbReference type="InterPro" id="IPR032256">
    <property type="entry name" value="DUF4829"/>
</dbReference>
<feature type="region of interest" description="Disordered" evidence="1">
    <location>
        <begin position="28"/>
        <end position="54"/>
    </location>
</feature>
<evidence type="ECO:0000256" key="1">
    <source>
        <dbReference type="SAM" id="MobiDB-lite"/>
    </source>
</evidence>
<feature type="compositionally biased region" description="Polar residues" evidence="1">
    <location>
        <begin position="28"/>
        <end position="39"/>
    </location>
</feature>
<comment type="caution">
    <text evidence="5">The sequence shown here is derived from an EMBL/GenBank/DDBJ whole genome shotgun (WGS) entry which is preliminary data.</text>
</comment>
<accession>A0AB36TJR2</accession>
<dbReference type="EMBL" id="PDBW01000001">
    <property type="protein sequence ID" value="PFH04094.1"/>
    <property type="molecule type" value="Genomic_DNA"/>
</dbReference>
<dbReference type="AlphaFoldDB" id="A0AB36TJR2"/>
<proteinExistence type="predicted"/>
<dbReference type="RefSeq" id="WP_003516691.1">
    <property type="nucleotide sequence ID" value="NZ_CP013828.1"/>
</dbReference>
<evidence type="ECO:0000259" key="4">
    <source>
        <dbReference type="Pfam" id="PF16112"/>
    </source>
</evidence>
<dbReference type="InterPro" id="IPR032257">
    <property type="entry name" value="DUF4830"/>
</dbReference>
<feature type="domain" description="DUF4830" evidence="4">
    <location>
        <begin position="178"/>
        <end position="273"/>
    </location>
</feature>
<dbReference type="Pfam" id="PF16111">
    <property type="entry name" value="DUF4829"/>
    <property type="match status" value="1"/>
</dbReference>
<keyword evidence="2" id="KW-0732">Signal</keyword>